<dbReference type="SUPFAM" id="SSF50249">
    <property type="entry name" value="Nucleic acid-binding proteins"/>
    <property type="match status" value="1"/>
</dbReference>
<dbReference type="InterPro" id="IPR012340">
    <property type="entry name" value="NA-bd_OB-fold"/>
</dbReference>
<dbReference type="GO" id="GO:0006310">
    <property type="term" value="P:DNA recombination"/>
    <property type="evidence" value="ECO:0007669"/>
    <property type="project" value="UniProtKB-UniRule"/>
</dbReference>
<proteinExistence type="inferred from homology"/>
<dbReference type="InterPro" id="IPR036599">
    <property type="entry name" value="DNA_ligase_N_sf"/>
</dbReference>
<keyword evidence="6 19" id="KW-0132">Cell division</keyword>
<dbReference type="FunFam" id="2.40.50.140:FF:000062">
    <property type="entry name" value="DNA ligase"/>
    <property type="match status" value="1"/>
</dbReference>
<feature type="binding site" evidence="19">
    <location>
        <position position="429"/>
    </location>
    <ligand>
        <name>ATP</name>
        <dbReference type="ChEBI" id="CHEBI:30616"/>
    </ligand>
</feature>
<evidence type="ECO:0000256" key="2">
    <source>
        <dbReference type="ARBA" id="ARBA00001946"/>
    </source>
</evidence>
<dbReference type="NCBIfam" id="TIGR00574">
    <property type="entry name" value="dnl1"/>
    <property type="match status" value="1"/>
</dbReference>
<evidence type="ECO:0000256" key="11">
    <source>
        <dbReference type="ARBA" id="ARBA00022840"/>
    </source>
</evidence>
<gene>
    <name evidence="19" type="primary">lig</name>
    <name evidence="22" type="ORF">ENT99_06650</name>
    <name evidence="23" type="ORF">ENU64_00695</name>
</gene>
<dbReference type="GO" id="GO:0003910">
    <property type="term" value="F:DNA ligase (ATP) activity"/>
    <property type="evidence" value="ECO:0007669"/>
    <property type="project" value="UniProtKB-UniRule"/>
</dbReference>
<protein>
    <recommendedName>
        <fullName evidence="4 19">DNA ligase</fullName>
        <ecNumber evidence="19">6.5.1.1</ecNumber>
    </recommendedName>
    <alternativeName>
        <fullName evidence="19">Polydeoxyribonucleotide synthase [ATP]</fullName>
    </alternativeName>
</protein>
<dbReference type="GO" id="GO:0003677">
    <property type="term" value="F:DNA binding"/>
    <property type="evidence" value="ECO:0007669"/>
    <property type="project" value="InterPro"/>
</dbReference>
<reference evidence="23" key="1">
    <citation type="journal article" date="2020" name="mSystems">
        <title>Genome- and Community-Level Interaction Insights into Carbon Utilization and Element Cycling Functions of Hydrothermarchaeota in Hydrothermal Sediment.</title>
        <authorList>
            <person name="Zhou Z."/>
            <person name="Liu Y."/>
            <person name="Xu W."/>
            <person name="Pan J."/>
            <person name="Luo Z.H."/>
            <person name="Li M."/>
        </authorList>
    </citation>
    <scope>NUCLEOTIDE SEQUENCE [LARGE SCALE GENOMIC DNA]</scope>
    <source>
        <strain evidence="22">SpSt-629</strain>
        <strain evidence="23">SpSt-688</strain>
    </source>
</reference>
<evidence type="ECO:0000256" key="6">
    <source>
        <dbReference type="ARBA" id="ARBA00022618"/>
    </source>
</evidence>
<dbReference type="EMBL" id="DTDH01000019">
    <property type="protein sequence ID" value="HGT97933.1"/>
    <property type="molecule type" value="Genomic_DNA"/>
</dbReference>
<dbReference type="InterPro" id="IPR012309">
    <property type="entry name" value="DNA_ligase_ATP-dep_C"/>
</dbReference>
<feature type="binding site" evidence="19">
    <location>
        <position position="260"/>
    </location>
    <ligand>
        <name>ATP</name>
        <dbReference type="ChEBI" id="CHEBI:30616"/>
    </ligand>
</feature>
<dbReference type="HAMAP" id="MF_00407">
    <property type="entry name" value="DNA_ligase"/>
    <property type="match status" value="1"/>
</dbReference>
<dbReference type="Gene3D" id="3.30.470.30">
    <property type="entry name" value="DNA ligase/mRNA capping enzyme"/>
    <property type="match status" value="1"/>
</dbReference>
<evidence type="ECO:0000256" key="19">
    <source>
        <dbReference type="HAMAP-Rule" id="MF_00407"/>
    </source>
</evidence>
<feature type="binding site" evidence="19">
    <location>
        <position position="282"/>
    </location>
    <ligand>
        <name>ATP</name>
        <dbReference type="ChEBI" id="CHEBI:30616"/>
    </ligand>
</feature>
<dbReference type="GO" id="GO:0005524">
    <property type="term" value="F:ATP binding"/>
    <property type="evidence" value="ECO:0007669"/>
    <property type="project" value="UniProtKB-UniRule"/>
</dbReference>
<evidence type="ECO:0000256" key="7">
    <source>
        <dbReference type="ARBA" id="ARBA00022705"/>
    </source>
</evidence>
<keyword evidence="10 19" id="KW-0227">DNA damage</keyword>
<dbReference type="GO" id="GO:0046872">
    <property type="term" value="F:metal ion binding"/>
    <property type="evidence" value="ECO:0007669"/>
    <property type="project" value="UniProtKB-KW"/>
</dbReference>
<evidence type="ECO:0000259" key="21">
    <source>
        <dbReference type="PROSITE" id="PS50160"/>
    </source>
</evidence>
<dbReference type="InterPro" id="IPR012308">
    <property type="entry name" value="DNA_ligase_ATP-dep_N"/>
</dbReference>
<keyword evidence="7 19" id="KW-0235">DNA replication</keyword>
<dbReference type="InterPro" id="IPR016059">
    <property type="entry name" value="DNA_ligase_ATP-dep_CS"/>
</dbReference>
<comment type="catalytic activity">
    <reaction evidence="18">
        <text>ADP + (deoxyribonucleotide)n-3'-hydroxyl + 5'-phospho-(deoxyribonucleotide)m = (deoxyribonucleotide)n+m + AMP + phosphate.</text>
        <dbReference type="EC" id="6.5.1.7"/>
    </reaction>
</comment>
<evidence type="ECO:0000256" key="15">
    <source>
        <dbReference type="ARBA" id="ARBA00023306"/>
    </source>
</evidence>
<accession>A0A7J3MWM4</accession>
<dbReference type="EMBL" id="DTAU01000132">
    <property type="protein sequence ID" value="HFQ79358.1"/>
    <property type="molecule type" value="Genomic_DNA"/>
</dbReference>
<dbReference type="SUPFAM" id="SSF117018">
    <property type="entry name" value="ATP-dependent DNA ligase DNA-binding domain"/>
    <property type="match status" value="1"/>
</dbReference>
<dbReference type="InterPro" id="IPR000977">
    <property type="entry name" value="DNA_ligase_ATP-dep"/>
</dbReference>
<evidence type="ECO:0000256" key="20">
    <source>
        <dbReference type="RuleBase" id="RU004196"/>
    </source>
</evidence>
<keyword evidence="5 19" id="KW-0436">Ligase</keyword>
<dbReference type="CDD" id="cd07901">
    <property type="entry name" value="Adenylation_DNA_ligase_Arch_LigB"/>
    <property type="match status" value="1"/>
</dbReference>
<evidence type="ECO:0000256" key="9">
    <source>
        <dbReference type="ARBA" id="ARBA00022741"/>
    </source>
</evidence>
<dbReference type="GO" id="GO:0006281">
    <property type="term" value="P:DNA repair"/>
    <property type="evidence" value="ECO:0007669"/>
    <property type="project" value="UniProtKB-UniRule"/>
</dbReference>
<feature type="binding site" evidence="19">
    <location>
        <position position="352"/>
    </location>
    <ligand>
        <name>ATP</name>
        <dbReference type="ChEBI" id="CHEBI:30616"/>
    </ligand>
</feature>
<feature type="binding site" evidence="19">
    <location>
        <position position="267"/>
    </location>
    <ligand>
        <name>ATP</name>
        <dbReference type="ChEBI" id="CHEBI:30616"/>
    </ligand>
</feature>
<comment type="cofactor">
    <cofactor evidence="1">
        <name>Mn(2+)</name>
        <dbReference type="ChEBI" id="CHEBI:29035"/>
    </cofactor>
</comment>
<dbReference type="GO" id="GO:0051301">
    <property type="term" value="P:cell division"/>
    <property type="evidence" value="ECO:0007669"/>
    <property type="project" value="UniProtKB-KW"/>
</dbReference>
<evidence type="ECO:0000256" key="18">
    <source>
        <dbReference type="ARBA" id="ARBA00052066"/>
    </source>
</evidence>
<sequence>MEFLVVAQVLDIIEKTSSKIQQAAALAALFKKSDPSVIDKVVYLLQGTLWPDWKGMPELGVAEKGIQKAIALATGVSEADVERLYKSLGDYGLVAERLKNLKEKNKVTGLTAFIKNAKVVESKLTVENVYNVLVKIAMLQGEGSRDMKLRLLTSLLTSADVKEAKFIVRFVEGRLRLGVGDATIMDGLAGAFGAPREAIERAYNIYPDLGAIAKILAEKGYQELKSLHPTPGIPLRPMLAERASNPTDILSKSGVPCIAEFKYDGERAQIHKKDNKVWIFSRRLEEITQRYPDVAEMTLKHIKTDEAIIEGEIVAIDPDTGDYRPFQELMHRKRKKEISEAVKEYPVVVRLFDCLYVDGLDLTLKPILERREWLKKIAEESDEFKLAEHVIVKDVKDLEEFFLKAIENGMEGVMVKSLSTDSIYQAGVRGWLWIKYKRDYKSEMTDTVDLVVVGAFYGKGKRAGSYGALLVAAYDTETDIFKTVCKVGSGFTDEDLATLPKIFEPHKIARKHYKVDSEIDADVWFEPQVVIEVIGAELTLSPVHTCCKGWIKPNVGISIRFPRFIRWREDKSPTEATTTKEIYEMYINQLKKVQQSPKIEPDIEH</sequence>
<dbReference type="PROSITE" id="PS50160">
    <property type="entry name" value="DNA_LIGASE_A3"/>
    <property type="match status" value="1"/>
</dbReference>
<dbReference type="SUPFAM" id="SSF56091">
    <property type="entry name" value="DNA ligase/mRNA capping enzyme, catalytic domain"/>
    <property type="match status" value="1"/>
</dbReference>
<evidence type="ECO:0000313" key="22">
    <source>
        <dbReference type="EMBL" id="HFQ79358.1"/>
    </source>
</evidence>
<comment type="caution">
    <text evidence="23">The sequence shown here is derived from an EMBL/GenBank/DDBJ whole genome shotgun (WGS) entry which is preliminary data.</text>
</comment>
<evidence type="ECO:0000256" key="12">
    <source>
        <dbReference type="ARBA" id="ARBA00022842"/>
    </source>
</evidence>
<comment type="function">
    <text evidence="19">DNA ligase that seals nicks in double-stranded DNA during DNA replication, DNA recombination and DNA repair.</text>
</comment>
<organism evidence="23">
    <name type="scientific">Ignisphaera aggregans</name>
    <dbReference type="NCBI Taxonomy" id="334771"/>
    <lineage>
        <taxon>Archaea</taxon>
        <taxon>Thermoproteota</taxon>
        <taxon>Thermoprotei</taxon>
        <taxon>Desulfurococcales</taxon>
        <taxon>Desulfurococcaceae</taxon>
        <taxon>Ignisphaera</taxon>
    </lineage>
</organism>
<name>A0A7J3MWM4_9CREN</name>
<feature type="active site" description="N6-AMP-lysine intermediate" evidence="19">
    <location>
        <position position="262"/>
    </location>
</feature>
<dbReference type="Pfam" id="PF04679">
    <property type="entry name" value="DNA_ligase_A_C"/>
    <property type="match status" value="1"/>
</dbReference>
<dbReference type="Gene3D" id="2.40.50.140">
    <property type="entry name" value="Nucleic acid-binding proteins"/>
    <property type="match status" value="1"/>
</dbReference>
<dbReference type="Pfam" id="PF04675">
    <property type="entry name" value="DNA_ligase_A_N"/>
    <property type="match status" value="1"/>
</dbReference>
<feature type="domain" description="ATP-dependent DNA ligase family profile" evidence="21">
    <location>
        <begin position="340"/>
        <end position="475"/>
    </location>
</feature>
<evidence type="ECO:0000256" key="3">
    <source>
        <dbReference type="ARBA" id="ARBA00007572"/>
    </source>
</evidence>
<keyword evidence="13 19" id="KW-0233">DNA recombination</keyword>
<evidence type="ECO:0000256" key="17">
    <source>
        <dbReference type="ARBA" id="ARBA00051615"/>
    </source>
</evidence>
<evidence type="ECO:0000256" key="8">
    <source>
        <dbReference type="ARBA" id="ARBA00022723"/>
    </source>
</evidence>
<dbReference type="InterPro" id="IPR012310">
    <property type="entry name" value="DNA_ligase_ATP-dep_cent"/>
</dbReference>
<evidence type="ECO:0000256" key="5">
    <source>
        <dbReference type="ARBA" id="ARBA00022598"/>
    </source>
</evidence>
<keyword evidence="8 19" id="KW-0479">Metal-binding</keyword>
<comment type="catalytic activity">
    <reaction evidence="16">
        <text>GTP + (deoxyribonucleotide)n-3'-hydroxyl + 5'-phospho-(deoxyribonucleotide)m = (deoxyribonucleotide)n+m + GMP + diphosphate.</text>
        <dbReference type="EC" id="6.5.1.7"/>
    </reaction>
</comment>
<feature type="binding site" evidence="19">
    <location>
        <position position="435"/>
    </location>
    <ligand>
        <name>ATP</name>
        <dbReference type="ChEBI" id="CHEBI:30616"/>
    </ligand>
</feature>
<dbReference type="InterPro" id="IPR050191">
    <property type="entry name" value="ATP-dep_DNA_ligase"/>
</dbReference>
<dbReference type="PROSITE" id="PS00333">
    <property type="entry name" value="DNA_LIGASE_A2"/>
    <property type="match status" value="1"/>
</dbReference>
<dbReference type="FunFam" id="3.30.470.30:FF:000012">
    <property type="entry name" value="Probable DNA ligase"/>
    <property type="match status" value="1"/>
</dbReference>
<dbReference type="InterPro" id="IPR022865">
    <property type="entry name" value="DNA_ligae_ATP-dep_bac/arc"/>
</dbReference>
<dbReference type="PANTHER" id="PTHR45674:SF4">
    <property type="entry name" value="DNA LIGASE 1"/>
    <property type="match status" value="1"/>
</dbReference>
<dbReference type="Gene3D" id="1.10.3260.10">
    <property type="entry name" value="DNA ligase, ATP-dependent, N-terminal domain"/>
    <property type="match status" value="1"/>
</dbReference>
<evidence type="ECO:0000256" key="10">
    <source>
        <dbReference type="ARBA" id="ARBA00022763"/>
    </source>
</evidence>
<dbReference type="PROSITE" id="PS00697">
    <property type="entry name" value="DNA_LIGASE_A1"/>
    <property type="match status" value="1"/>
</dbReference>
<dbReference type="GO" id="GO:0071897">
    <property type="term" value="P:DNA biosynthetic process"/>
    <property type="evidence" value="ECO:0007669"/>
    <property type="project" value="InterPro"/>
</dbReference>
<feature type="binding site" evidence="19">
    <location>
        <position position="312"/>
    </location>
    <ligand>
        <name>ATP</name>
        <dbReference type="ChEBI" id="CHEBI:30616"/>
    </ligand>
</feature>
<keyword evidence="15 19" id="KW-0131">Cell cycle</keyword>
<dbReference type="GO" id="GO:0006273">
    <property type="term" value="P:lagging strand elongation"/>
    <property type="evidence" value="ECO:0007669"/>
    <property type="project" value="TreeGrafter"/>
</dbReference>
<comment type="similarity">
    <text evidence="3 19 20">Belongs to the ATP-dependent DNA ligase family.</text>
</comment>
<evidence type="ECO:0000256" key="1">
    <source>
        <dbReference type="ARBA" id="ARBA00001936"/>
    </source>
</evidence>
<evidence type="ECO:0000256" key="14">
    <source>
        <dbReference type="ARBA" id="ARBA00023204"/>
    </source>
</evidence>
<evidence type="ECO:0000256" key="4">
    <source>
        <dbReference type="ARBA" id="ARBA00013308"/>
    </source>
</evidence>
<keyword evidence="14 19" id="KW-0234">DNA repair</keyword>
<keyword evidence="12 19" id="KW-0460">Magnesium</keyword>
<dbReference type="AlphaFoldDB" id="A0A7J3MWM4"/>
<keyword evidence="9 19" id="KW-0547">Nucleotide-binding</keyword>
<keyword evidence="11 19" id="KW-0067">ATP-binding</keyword>
<comment type="catalytic activity">
    <reaction evidence="17">
        <text>ATP + (deoxyribonucleotide)n-3'-hydroxyl + 5'-phospho-(deoxyribonucleotide)m = (deoxyribonucleotide)n+m + AMP + diphosphate.</text>
        <dbReference type="EC" id="6.5.1.7"/>
    </reaction>
</comment>
<dbReference type="CDD" id="cd07969">
    <property type="entry name" value="OBF_DNA_ligase_I"/>
    <property type="match status" value="1"/>
</dbReference>
<comment type="catalytic activity">
    <reaction evidence="19">
        <text>ATP + (deoxyribonucleotide)n-3'-hydroxyl + 5'-phospho-(deoxyribonucleotide)m = (deoxyribonucleotide)n+m + AMP + diphosphate.</text>
        <dbReference type="EC" id="6.5.1.1"/>
    </reaction>
</comment>
<evidence type="ECO:0000256" key="13">
    <source>
        <dbReference type="ARBA" id="ARBA00023172"/>
    </source>
</evidence>
<dbReference type="Pfam" id="PF01068">
    <property type="entry name" value="DNA_ligase_A_M"/>
    <property type="match status" value="1"/>
</dbReference>
<evidence type="ECO:0000256" key="16">
    <source>
        <dbReference type="ARBA" id="ARBA00050126"/>
    </source>
</evidence>
<dbReference type="EC" id="6.5.1.1" evidence="19"/>
<comment type="cofactor">
    <cofactor evidence="2 19">
        <name>Mg(2+)</name>
        <dbReference type="ChEBI" id="CHEBI:18420"/>
    </cofactor>
</comment>
<dbReference type="PANTHER" id="PTHR45674">
    <property type="entry name" value="DNA LIGASE 1/3 FAMILY MEMBER"/>
    <property type="match status" value="1"/>
</dbReference>
<evidence type="ECO:0000313" key="23">
    <source>
        <dbReference type="EMBL" id="HGT97933.1"/>
    </source>
</evidence>
<dbReference type="FunFam" id="1.10.3260.10:FF:000007">
    <property type="entry name" value="DNA ligase"/>
    <property type="match status" value="1"/>
</dbReference>